<evidence type="ECO:0000256" key="6">
    <source>
        <dbReference type="ARBA" id="ARBA00023136"/>
    </source>
</evidence>
<keyword evidence="7" id="KW-0460">Magnesium</keyword>
<organism evidence="9 10">
    <name type="scientific">Rhodopirellula islandica</name>
    <dbReference type="NCBI Taxonomy" id="595434"/>
    <lineage>
        <taxon>Bacteria</taxon>
        <taxon>Pseudomonadati</taxon>
        <taxon>Planctomycetota</taxon>
        <taxon>Planctomycetia</taxon>
        <taxon>Pirellulales</taxon>
        <taxon>Pirellulaceae</taxon>
        <taxon>Rhodopirellula</taxon>
    </lineage>
</organism>
<evidence type="ECO:0000256" key="5">
    <source>
        <dbReference type="ARBA" id="ARBA00022989"/>
    </source>
</evidence>
<dbReference type="PATRIC" id="fig|595434.4.peg.3966"/>
<dbReference type="STRING" id="595434.RISK_004184"/>
<keyword evidence="6 8" id="KW-0472">Membrane</keyword>
<feature type="transmembrane region" description="Helical" evidence="8">
    <location>
        <begin position="299"/>
        <end position="320"/>
    </location>
</feature>
<evidence type="ECO:0000256" key="2">
    <source>
        <dbReference type="ARBA" id="ARBA00022475"/>
    </source>
</evidence>
<keyword evidence="3 9" id="KW-0808">Transferase</keyword>
<name>A0A0J1BAQ9_RHOIS</name>
<comment type="caution">
    <text evidence="9">The sequence shown here is derived from an EMBL/GenBank/DDBJ whole genome shotgun (WGS) entry which is preliminary data.</text>
</comment>
<dbReference type="EMBL" id="LECT01000031">
    <property type="protein sequence ID" value="KLU03777.1"/>
    <property type="molecule type" value="Genomic_DNA"/>
</dbReference>
<dbReference type="InterPro" id="IPR000715">
    <property type="entry name" value="Glycosyl_transferase_4"/>
</dbReference>
<sequence length="401" mass="42155">MSATIGLVLVAAGLAAIFSWLVLFPIRKFAAQLGLLDRPGGHSSHTVPTPLGGGLGIYFGILGTVALATLAAALLHDPEAVPAWITSLRELTSPAIVPAGWWDAAMLHAPGVWSRCGDVWWLILAGTILVALGLADDRFGLPVGFRLGVQFGIAAAVVWGLNIELSLFIDGGWLTKLLSVVWIVAVINSFNMLDNMDMLSSGVAAIIAVSMALVMLTIPDPGTDRPQLLVASLLLVVAGALIGFLFHNRPPARIFMGDGGSYLVGFLIAVGMLMATFAAGDSGDGAVAGWVGSRPHAVLAPLCAMAVPLYDMTTVIWIRIRQGRSPFQGDHSHLSHRLVDLGLSRTGAVATIHLITATCGLSALLLAHVGVWQAIAVLGIVMCLLTLVGILESTQWRRPDK</sequence>
<feature type="binding site" evidence="7">
    <location>
        <position position="258"/>
    </location>
    <ligand>
        <name>Mg(2+)</name>
        <dbReference type="ChEBI" id="CHEBI:18420"/>
    </ligand>
</feature>
<feature type="transmembrane region" description="Helical" evidence="8">
    <location>
        <begin position="371"/>
        <end position="391"/>
    </location>
</feature>
<evidence type="ECO:0000256" key="4">
    <source>
        <dbReference type="ARBA" id="ARBA00022692"/>
    </source>
</evidence>
<dbReference type="GO" id="GO:0009103">
    <property type="term" value="P:lipopolysaccharide biosynthetic process"/>
    <property type="evidence" value="ECO:0007669"/>
    <property type="project" value="TreeGrafter"/>
</dbReference>
<protein>
    <submittedName>
        <fullName evidence="9">Undecaprenyl-phosphate N-acetylglucosaminyl 1-phosphate transferase</fullName>
    </submittedName>
</protein>
<keyword evidence="2" id="KW-1003">Cell membrane</keyword>
<comment type="subcellular location">
    <subcellularLocation>
        <location evidence="1">Cell membrane</location>
        <topology evidence="1">Multi-pass membrane protein</topology>
    </subcellularLocation>
</comment>
<dbReference type="Proteomes" id="UP000036367">
    <property type="component" value="Unassembled WGS sequence"/>
</dbReference>
<dbReference type="GO" id="GO:0044038">
    <property type="term" value="P:cell wall macromolecule biosynthetic process"/>
    <property type="evidence" value="ECO:0007669"/>
    <property type="project" value="TreeGrafter"/>
</dbReference>
<dbReference type="OrthoDB" id="9783652at2"/>
<comment type="cofactor">
    <cofactor evidence="7">
        <name>Mg(2+)</name>
        <dbReference type="ChEBI" id="CHEBI:18420"/>
    </cofactor>
</comment>
<feature type="transmembrane region" description="Helical" evidence="8">
    <location>
        <begin position="143"/>
        <end position="161"/>
    </location>
</feature>
<dbReference type="RefSeq" id="WP_047815479.1">
    <property type="nucleotide sequence ID" value="NZ_LECT01000031.1"/>
</dbReference>
<feature type="transmembrane region" description="Helical" evidence="8">
    <location>
        <begin position="173"/>
        <end position="191"/>
    </location>
</feature>
<keyword evidence="4 8" id="KW-0812">Transmembrane</keyword>
<dbReference type="GO" id="GO:0016780">
    <property type="term" value="F:phosphotransferase activity, for other substituted phosphate groups"/>
    <property type="evidence" value="ECO:0007669"/>
    <property type="project" value="InterPro"/>
</dbReference>
<dbReference type="GO" id="GO:0005886">
    <property type="term" value="C:plasma membrane"/>
    <property type="evidence" value="ECO:0007669"/>
    <property type="project" value="UniProtKB-SubCell"/>
</dbReference>
<keyword evidence="10" id="KW-1185">Reference proteome</keyword>
<reference evidence="9" key="1">
    <citation type="submission" date="2015-05" db="EMBL/GenBank/DDBJ databases">
        <title>Permanent draft genome of Rhodopirellula islandicus K833.</title>
        <authorList>
            <person name="Kizina J."/>
            <person name="Richter M."/>
            <person name="Glockner F.O."/>
            <person name="Harder J."/>
        </authorList>
    </citation>
    <scope>NUCLEOTIDE SEQUENCE [LARGE SCALE GENOMIC DNA]</scope>
    <source>
        <strain evidence="9">K833</strain>
    </source>
</reference>
<feature type="transmembrane region" description="Helical" evidence="8">
    <location>
        <begin position="119"/>
        <end position="136"/>
    </location>
</feature>
<dbReference type="PANTHER" id="PTHR22926">
    <property type="entry name" value="PHOSPHO-N-ACETYLMURAMOYL-PENTAPEPTIDE-TRANSFERASE"/>
    <property type="match status" value="1"/>
</dbReference>
<evidence type="ECO:0000256" key="3">
    <source>
        <dbReference type="ARBA" id="ARBA00022679"/>
    </source>
</evidence>
<evidence type="ECO:0000313" key="9">
    <source>
        <dbReference type="EMBL" id="KLU03777.1"/>
    </source>
</evidence>
<evidence type="ECO:0000256" key="1">
    <source>
        <dbReference type="ARBA" id="ARBA00004651"/>
    </source>
</evidence>
<dbReference type="CDD" id="cd06853">
    <property type="entry name" value="GT_WecA_like"/>
    <property type="match status" value="1"/>
</dbReference>
<feature type="transmembrane region" description="Helical" evidence="8">
    <location>
        <begin position="55"/>
        <end position="75"/>
    </location>
</feature>
<evidence type="ECO:0000313" key="10">
    <source>
        <dbReference type="Proteomes" id="UP000036367"/>
    </source>
</evidence>
<evidence type="ECO:0000256" key="8">
    <source>
        <dbReference type="SAM" id="Phobius"/>
    </source>
</evidence>
<feature type="transmembrane region" description="Helical" evidence="8">
    <location>
        <begin position="198"/>
        <end position="216"/>
    </location>
</feature>
<feature type="binding site" evidence="7">
    <location>
        <position position="191"/>
    </location>
    <ligand>
        <name>Mg(2+)</name>
        <dbReference type="ChEBI" id="CHEBI:18420"/>
    </ligand>
</feature>
<dbReference type="GO" id="GO:0071555">
    <property type="term" value="P:cell wall organization"/>
    <property type="evidence" value="ECO:0007669"/>
    <property type="project" value="TreeGrafter"/>
</dbReference>
<dbReference type="PANTHER" id="PTHR22926:SF3">
    <property type="entry name" value="UNDECAPRENYL-PHOSPHATE ALPHA-N-ACETYLGLUCOSAMINYL 1-PHOSPHATE TRANSFERASE"/>
    <property type="match status" value="1"/>
</dbReference>
<feature type="transmembrane region" description="Helical" evidence="8">
    <location>
        <begin position="228"/>
        <end position="247"/>
    </location>
</feature>
<dbReference type="GO" id="GO:0046872">
    <property type="term" value="F:metal ion binding"/>
    <property type="evidence" value="ECO:0007669"/>
    <property type="project" value="UniProtKB-KW"/>
</dbReference>
<dbReference type="AlphaFoldDB" id="A0A0J1BAQ9"/>
<dbReference type="Pfam" id="PF00953">
    <property type="entry name" value="Glycos_transf_4"/>
    <property type="match status" value="1"/>
</dbReference>
<evidence type="ECO:0000256" key="7">
    <source>
        <dbReference type="PIRSR" id="PIRSR600715-1"/>
    </source>
</evidence>
<proteinExistence type="predicted"/>
<accession>A0A0J1BAQ9</accession>
<feature type="transmembrane region" description="Helical" evidence="8">
    <location>
        <begin position="259"/>
        <end position="279"/>
    </location>
</feature>
<gene>
    <name evidence="9" type="ORF">RISK_004184</name>
</gene>
<feature type="transmembrane region" description="Helical" evidence="8">
    <location>
        <begin position="341"/>
        <end position="365"/>
    </location>
</feature>
<keyword evidence="7" id="KW-0479">Metal-binding</keyword>
<keyword evidence="5 8" id="KW-1133">Transmembrane helix</keyword>